<dbReference type="AlphaFoldDB" id="A0A0B7B9F4"/>
<evidence type="ECO:0000313" key="2">
    <source>
        <dbReference type="EMBL" id="CEK89929.1"/>
    </source>
</evidence>
<feature type="non-terminal residue" evidence="2">
    <location>
        <position position="1"/>
    </location>
</feature>
<feature type="non-terminal residue" evidence="2">
    <location>
        <position position="99"/>
    </location>
</feature>
<accession>A0A0B7B9F4</accession>
<sequence length="99" mass="11373">ADTNDGFCVVRDKKHRKVRKPVKNNISINNKSVPDADYFDLLNFKKRLDCCIQEICMSQYFPTSYDRILAAISVLIQEKTTSGRQESSCDYVNQSQSCQ</sequence>
<proteinExistence type="predicted"/>
<gene>
    <name evidence="2" type="primary">ORF173664</name>
</gene>
<feature type="region of interest" description="Disordered" evidence="1">
    <location>
        <begin position="80"/>
        <end position="99"/>
    </location>
</feature>
<dbReference type="EMBL" id="HACG01043064">
    <property type="protein sequence ID" value="CEK89929.1"/>
    <property type="molecule type" value="Transcribed_RNA"/>
</dbReference>
<name>A0A0B7B9F4_9EUPU</name>
<evidence type="ECO:0000256" key="1">
    <source>
        <dbReference type="SAM" id="MobiDB-lite"/>
    </source>
</evidence>
<reference evidence="2" key="1">
    <citation type="submission" date="2014-12" db="EMBL/GenBank/DDBJ databases">
        <title>Insight into the proteome of Arion vulgaris.</title>
        <authorList>
            <person name="Aradska J."/>
            <person name="Bulat T."/>
            <person name="Smidak R."/>
            <person name="Sarate P."/>
            <person name="Gangsoo J."/>
            <person name="Sialana F."/>
            <person name="Bilban M."/>
            <person name="Lubec G."/>
        </authorList>
    </citation>
    <scope>NUCLEOTIDE SEQUENCE</scope>
    <source>
        <tissue evidence="2">Skin</tissue>
    </source>
</reference>
<organism evidence="2">
    <name type="scientific">Arion vulgaris</name>
    <dbReference type="NCBI Taxonomy" id="1028688"/>
    <lineage>
        <taxon>Eukaryota</taxon>
        <taxon>Metazoa</taxon>
        <taxon>Spiralia</taxon>
        <taxon>Lophotrochozoa</taxon>
        <taxon>Mollusca</taxon>
        <taxon>Gastropoda</taxon>
        <taxon>Heterobranchia</taxon>
        <taxon>Euthyneura</taxon>
        <taxon>Panpulmonata</taxon>
        <taxon>Eupulmonata</taxon>
        <taxon>Stylommatophora</taxon>
        <taxon>Helicina</taxon>
        <taxon>Arionoidea</taxon>
        <taxon>Arionidae</taxon>
        <taxon>Arion</taxon>
    </lineage>
</organism>
<protein>
    <submittedName>
        <fullName evidence="2">Uncharacterized protein</fullName>
    </submittedName>
</protein>